<dbReference type="InterPro" id="IPR050638">
    <property type="entry name" value="AA-Vitamin_Transporters"/>
</dbReference>
<evidence type="ECO:0000256" key="2">
    <source>
        <dbReference type="ARBA" id="ARBA00007362"/>
    </source>
</evidence>
<feature type="transmembrane region" description="Helical" evidence="6">
    <location>
        <begin position="98"/>
        <end position="117"/>
    </location>
</feature>
<feature type="transmembrane region" description="Helical" evidence="6">
    <location>
        <begin position="272"/>
        <end position="291"/>
    </location>
</feature>
<evidence type="ECO:0000313" key="8">
    <source>
        <dbReference type="EMBL" id="NNH13120.1"/>
    </source>
</evidence>
<feature type="transmembrane region" description="Helical" evidence="6">
    <location>
        <begin position="249"/>
        <end position="266"/>
    </location>
</feature>
<dbReference type="EMBL" id="JABEMD010000040">
    <property type="protein sequence ID" value="NNH13120.1"/>
    <property type="molecule type" value="Genomic_DNA"/>
</dbReference>
<evidence type="ECO:0000313" key="9">
    <source>
        <dbReference type="Proteomes" id="UP000542973"/>
    </source>
</evidence>
<dbReference type="PANTHER" id="PTHR32322:SF2">
    <property type="entry name" value="EAMA DOMAIN-CONTAINING PROTEIN"/>
    <property type="match status" value="1"/>
</dbReference>
<organism evidence="8 9">
    <name type="scientific">Cupriavidus gilardii</name>
    <dbReference type="NCBI Taxonomy" id="82541"/>
    <lineage>
        <taxon>Bacteria</taxon>
        <taxon>Pseudomonadati</taxon>
        <taxon>Pseudomonadota</taxon>
        <taxon>Betaproteobacteria</taxon>
        <taxon>Burkholderiales</taxon>
        <taxon>Burkholderiaceae</taxon>
        <taxon>Cupriavidus</taxon>
    </lineage>
</organism>
<dbReference type="Proteomes" id="UP000542973">
    <property type="component" value="Unassembled WGS sequence"/>
</dbReference>
<feature type="transmembrane region" description="Helical" evidence="6">
    <location>
        <begin position="38"/>
        <end position="57"/>
    </location>
</feature>
<dbReference type="InterPro" id="IPR037185">
    <property type="entry name" value="EmrE-like"/>
</dbReference>
<feature type="transmembrane region" description="Helical" evidence="6">
    <location>
        <begin position="183"/>
        <end position="204"/>
    </location>
</feature>
<dbReference type="AlphaFoldDB" id="A0A849BBD1"/>
<keyword evidence="5 6" id="KW-0472">Membrane</keyword>
<sequence length="327" mass="33539">MSDKTEGYFYLALAMILVGSTVIASKVIAAGLPPFTATALRFAIALPGFLLLMKLTGTRLPAIGRGDRLLLVLQAVAGSVGYTTLLISGLRMTSAADAGVIIGTLPVVSALVSIVVLKERPGVALLLAIGLATAGVVAVAVPGEGADGGRGTWLGNALVMGAVVCESLFILLNKRLRQPLQPLALSTVMTAIGLAASIVPALLFEAPWRHGLPSGALTAVLYYALVPTVAGFVLWYAGSARTSGTEASLFTALAPISAVAMAFLLLGEPVGFSQLVGIGCVVVAVLSLVLAGRRNSGAPRAAGRRQRRCDRNCNRSGGRKCGLAQRP</sequence>
<gene>
    <name evidence="8" type="ORF">HLB16_19860</name>
</gene>
<dbReference type="PANTHER" id="PTHR32322">
    <property type="entry name" value="INNER MEMBRANE TRANSPORTER"/>
    <property type="match status" value="1"/>
</dbReference>
<protein>
    <submittedName>
        <fullName evidence="8">DMT family transporter</fullName>
    </submittedName>
</protein>
<feature type="transmembrane region" description="Helical" evidence="6">
    <location>
        <begin position="216"/>
        <end position="237"/>
    </location>
</feature>
<evidence type="ECO:0000256" key="4">
    <source>
        <dbReference type="ARBA" id="ARBA00022989"/>
    </source>
</evidence>
<evidence type="ECO:0000256" key="1">
    <source>
        <dbReference type="ARBA" id="ARBA00004141"/>
    </source>
</evidence>
<evidence type="ECO:0000256" key="3">
    <source>
        <dbReference type="ARBA" id="ARBA00022692"/>
    </source>
</evidence>
<dbReference type="Pfam" id="PF00892">
    <property type="entry name" value="EamA"/>
    <property type="match status" value="2"/>
</dbReference>
<dbReference type="GO" id="GO:0016020">
    <property type="term" value="C:membrane"/>
    <property type="evidence" value="ECO:0007669"/>
    <property type="project" value="UniProtKB-SubCell"/>
</dbReference>
<keyword evidence="4 6" id="KW-1133">Transmembrane helix</keyword>
<feature type="transmembrane region" description="Helical" evidence="6">
    <location>
        <begin position="153"/>
        <end position="171"/>
    </location>
</feature>
<dbReference type="RefSeq" id="WP_053824267.1">
    <property type="nucleotide sequence ID" value="NZ_BAAAEB010000019.1"/>
</dbReference>
<feature type="transmembrane region" description="Helical" evidence="6">
    <location>
        <begin position="7"/>
        <end position="32"/>
    </location>
</feature>
<keyword evidence="3 6" id="KW-0812">Transmembrane</keyword>
<feature type="domain" description="EamA" evidence="7">
    <location>
        <begin position="154"/>
        <end position="289"/>
    </location>
</feature>
<comment type="subcellular location">
    <subcellularLocation>
        <location evidence="1">Membrane</location>
        <topology evidence="1">Multi-pass membrane protein</topology>
    </subcellularLocation>
</comment>
<evidence type="ECO:0000259" key="7">
    <source>
        <dbReference type="Pfam" id="PF00892"/>
    </source>
</evidence>
<accession>A0A849BBD1</accession>
<feature type="domain" description="EamA" evidence="7">
    <location>
        <begin position="7"/>
        <end position="139"/>
    </location>
</feature>
<comment type="similarity">
    <text evidence="2">Belongs to the EamA transporter family.</text>
</comment>
<evidence type="ECO:0000256" key="6">
    <source>
        <dbReference type="SAM" id="Phobius"/>
    </source>
</evidence>
<reference evidence="8 9" key="1">
    <citation type="submission" date="2020-05" db="EMBL/GenBank/DDBJ databases">
        <title>MicrobeNet Type strains.</title>
        <authorList>
            <person name="Nicholson A.C."/>
        </authorList>
    </citation>
    <scope>NUCLEOTIDE SEQUENCE [LARGE SCALE GENOMIC DNA]</scope>
    <source>
        <strain evidence="8 9">ATCC 700815</strain>
    </source>
</reference>
<proteinExistence type="inferred from homology"/>
<feature type="transmembrane region" description="Helical" evidence="6">
    <location>
        <begin position="124"/>
        <end position="141"/>
    </location>
</feature>
<name>A0A849BBD1_9BURK</name>
<evidence type="ECO:0000256" key="5">
    <source>
        <dbReference type="ARBA" id="ARBA00023136"/>
    </source>
</evidence>
<dbReference type="InterPro" id="IPR000620">
    <property type="entry name" value="EamA_dom"/>
</dbReference>
<dbReference type="SUPFAM" id="SSF103481">
    <property type="entry name" value="Multidrug resistance efflux transporter EmrE"/>
    <property type="match status" value="2"/>
</dbReference>
<feature type="transmembrane region" description="Helical" evidence="6">
    <location>
        <begin position="69"/>
        <end position="92"/>
    </location>
</feature>
<comment type="caution">
    <text evidence="8">The sequence shown here is derived from an EMBL/GenBank/DDBJ whole genome shotgun (WGS) entry which is preliminary data.</text>
</comment>